<feature type="transmembrane region" description="Helical" evidence="7">
    <location>
        <begin position="94"/>
        <end position="115"/>
    </location>
</feature>
<dbReference type="NCBIfam" id="TIGR00056">
    <property type="entry name" value="MlaE family lipid ABC transporter permease subunit"/>
    <property type="match status" value="1"/>
</dbReference>
<evidence type="ECO:0000256" key="5">
    <source>
        <dbReference type="ARBA" id="ARBA00022989"/>
    </source>
</evidence>
<dbReference type="AlphaFoldDB" id="Q7M804"/>
<feature type="transmembrane region" description="Helical" evidence="7">
    <location>
        <begin position="155"/>
        <end position="185"/>
    </location>
</feature>
<keyword evidence="9" id="KW-1185">Reference proteome</keyword>
<name>Q7M804_WOLSU</name>
<accession>Q7M804</accession>
<dbReference type="InterPro" id="IPR030802">
    <property type="entry name" value="Permease_MalE"/>
</dbReference>
<feature type="transmembrane region" description="Helical" evidence="7">
    <location>
        <begin position="205"/>
        <end position="228"/>
    </location>
</feature>
<evidence type="ECO:0000256" key="6">
    <source>
        <dbReference type="ARBA" id="ARBA00023136"/>
    </source>
</evidence>
<dbReference type="Pfam" id="PF02405">
    <property type="entry name" value="MlaE"/>
    <property type="match status" value="1"/>
</dbReference>
<dbReference type="GO" id="GO:0043190">
    <property type="term" value="C:ATP-binding cassette (ABC) transporter complex"/>
    <property type="evidence" value="ECO:0007669"/>
    <property type="project" value="InterPro"/>
</dbReference>
<evidence type="ECO:0000256" key="4">
    <source>
        <dbReference type="ARBA" id="ARBA00022692"/>
    </source>
</evidence>
<dbReference type="PANTHER" id="PTHR30188:SF4">
    <property type="entry name" value="PROTEIN TRIGALACTOSYLDIACYLGLYCEROL 1, CHLOROPLASTIC"/>
    <property type="match status" value="1"/>
</dbReference>
<keyword evidence="5 7" id="KW-1133">Transmembrane helix</keyword>
<evidence type="ECO:0000256" key="1">
    <source>
        <dbReference type="ARBA" id="ARBA00004141"/>
    </source>
</evidence>
<dbReference type="EMBL" id="BX571662">
    <property type="protein sequence ID" value="CAE10972.1"/>
    <property type="molecule type" value="Genomic_DNA"/>
</dbReference>
<evidence type="ECO:0000313" key="9">
    <source>
        <dbReference type="Proteomes" id="UP000000422"/>
    </source>
</evidence>
<feature type="transmembrane region" description="Helical" evidence="7">
    <location>
        <begin position="240"/>
        <end position="265"/>
    </location>
</feature>
<dbReference type="InterPro" id="IPR003453">
    <property type="entry name" value="ABC_MlaE_roteobac"/>
</dbReference>
<feature type="transmembrane region" description="Helical" evidence="7">
    <location>
        <begin position="58"/>
        <end position="82"/>
    </location>
</feature>
<evidence type="ECO:0000256" key="3">
    <source>
        <dbReference type="ARBA" id="ARBA00022448"/>
    </source>
</evidence>
<comment type="subcellular location">
    <subcellularLocation>
        <location evidence="1">Membrane</location>
        <topology evidence="1">Multi-pass membrane protein</topology>
    </subcellularLocation>
</comment>
<proteinExistence type="inferred from homology"/>
<keyword evidence="4 7" id="KW-0812">Transmembrane</keyword>
<protein>
    <submittedName>
        <fullName evidence="8">ABC TRANSPORTER, PERMEASE PROTEIN</fullName>
    </submittedName>
</protein>
<evidence type="ECO:0000256" key="7">
    <source>
        <dbReference type="RuleBase" id="RU362044"/>
    </source>
</evidence>
<dbReference type="Proteomes" id="UP000000422">
    <property type="component" value="Chromosome"/>
</dbReference>
<organism evidence="9">
    <name type="scientific">Wolinella succinogenes (strain ATCC 29543 / DSM 1740 / CCUG 13145 / JCM 31913 / LMG 7466 / NCTC 11488 / FDC 602W)</name>
    <name type="common">Vibrio succinogenes</name>
    <dbReference type="NCBI Taxonomy" id="273121"/>
    <lineage>
        <taxon>Bacteria</taxon>
        <taxon>Pseudomonadati</taxon>
        <taxon>Campylobacterota</taxon>
        <taxon>Epsilonproteobacteria</taxon>
        <taxon>Campylobacterales</taxon>
        <taxon>Helicobacteraceae</taxon>
        <taxon>Wolinella</taxon>
    </lineage>
</organism>
<sequence>MRSKMVTAFFGALGRPVLLLWKSLEKFGEFLMFHLRLIPAYFTPPFRARELFIQMESIGVGSFWVIVLTSVFTGMVLAIQFYQGFHQFGAENFMSYPIFLAITRELGPVFAALMLTSRAISAMAAELGTMRVTEQIDAIDTLAIDSKRYLIVPRILASTLSLPLLVILFNFIGNLSAYFISIHVLGVNEESYRSIVRQYLELSDLVISLVKAFVFGYLVSLVGTYIGYNTRGGARGVGRSTTSAVVFSAVTIFGANYLLSAFFLAMDW</sequence>
<dbReference type="eggNOG" id="COG0767">
    <property type="taxonomic scope" value="Bacteria"/>
</dbReference>
<comment type="similarity">
    <text evidence="2 7">Belongs to the MlaE permease family.</text>
</comment>
<keyword evidence="6 7" id="KW-0472">Membrane</keyword>
<dbReference type="STRING" id="273121.WS1969"/>
<evidence type="ECO:0000256" key="2">
    <source>
        <dbReference type="ARBA" id="ARBA00007556"/>
    </source>
</evidence>
<keyword evidence="3" id="KW-0813">Transport</keyword>
<dbReference type="HOGENOM" id="CLU_045686_1_1_7"/>
<reference evidence="8 9" key="1">
    <citation type="journal article" date="2003" name="Proc. Natl. Acad. Sci. U.S.A.">
        <title>Complete genome sequence and analysis of Wolinella succinogenes.</title>
        <authorList>
            <person name="Baar C."/>
            <person name="Eppinger M."/>
            <person name="Raddatz G."/>
            <person name="Simon JM."/>
            <person name="Lanz C."/>
            <person name="Klimmek O."/>
            <person name="Nandakumar R."/>
            <person name="Gross R."/>
            <person name="Rosinus A."/>
            <person name="Keller H."/>
            <person name="Jagtap P."/>
            <person name="Linke B."/>
            <person name="Meyer F."/>
            <person name="Lederer H."/>
            <person name="Schuster S.C."/>
        </authorList>
    </citation>
    <scope>NUCLEOTIDE SEQUENCE [LARGE SCALE GENOMIC DNA]</scope>
    <source>
        <strain evidence="9">ATCC 29543 / DSM 1740 / CCUG 13145 / JCM 31913 / LMG 7466 / NCTC 11488 / FDC 602W</strain>
    </source>
</reference>
<dbReference type="PANTHER" id="PTHR30188">
    <property type="entry name" value="ABC TRANSPORTER PERMEASE PROTEIN-RELATED"/>
    <property type="match status" value="1"/>
</dbReference>
<gene>
    <name evidence="8" type="ordered locus">WS1969</name>
</gene>
<evidence type="ECO:0000313" key="8">
    <source>
        <dbReference type="EMBL" id="CAE10972.1"/>
    </source>
</evidence>
<dbReference type="GO" id="GO:0005548">
    <property type="term" value="F:phospholipid transporter activity"/>
    <property type="evidence" value="ECO:0007669"/>
    <property type="project" value="TreeGrafter"/>
</dbReference>
<dbReference type="KEGG" id="wsu:WS1969"/>